<feature type="transmembrane region" description="Helical" evidence="9">
    <location>
        <begin position="123"/>
        <end position="140"/>
    </location>
</feature>
<name>A0A7S2V3M1_9STRA</name>
<gene>
    <name evidence="10" type="ORF">FJAP1339_LOCUS9521</name>
</gene>
<evidence type="ECO:0000256" key="2">
    <source>
        <dbReference type="ARBA" id="ARBA00004922"/>
    </source>
</evidence>
<comment type="subcellular location">
    <subcellularLocation>
        <location evidence="1">Endoplasmic reticulum membrane</location>
        <topology evidence="1">Single-pass membrane protein</topology>
    </subcellularLocation>
</comment>
<proteinExistence type="predicted"/>
<accession>A0A7S2V3M1</accession>
<dbReference type="GO" id="GO:0005789">
    <property type="term" value="C:endoplasmic reticulum membrane"/>
    <property type="evidence" value="ECO:0007669"/>
    <property type="project" value="UniProtKB-SubCell"/>
</dbReference>
<evidence type="ECO:0000256" key="1">
    <source>
        <dbReference type="ARBA" id="ARBA00004389"/>
    </source>
</evidence>
<dbReference type="Pfam" id="PF13692">
    <property type="entry name" value="Glyco_trans_1_4"/>
    <property type="match status" value="1"/>
</dbReference>
<dbReference type="PANTHER" id="PTHR13036:SF0">
    <property type="entry name" value="CHITOBIOSYLDIPHOSPHODOLICHOL BETA-MANNOSYLTRANSFERASE"/>
    <property type="match status" value="1"/>
</dbReference>
<evidence type="ECO:0000256" key="7">
    <source>
        <dbReference type="ARBA" id="ARBA00022989"/>
    </source>
</evidence>
<evidence type="ECO:0000256" key="5">
    <source>
        <dbReference type="ARBA" id="ARBA00022692"/>
    </source>
</evidence>
<dbReference type="InterPro" id="IPR026051">
    <property type="entry name" value="ALG1-like"/>
</dbReference>
<evidence type="ECO:0000256" key="8">
    <source>
        <dbReference type="ARBA" id="ARBA00023136"/>
    </source>
</evidence>
<comment type="pathway">
    <text evidence="2">Protein modification; protein glycosylation.</text>
</comment>
<keyword evidence="7 9" id="KW-1133">Transmembrane helix</keyword>
<feature type="transmembrane region" description="Helical" evidence="9">
    <location>
        <begin position="80"/>
        <end position="103"/>
    </location>
</feature>
<reference evidence="10" key="1">
    <citation type="submission" date="2021-01" db="EMBL/GenBank/DDBJ databases">
        <authorList>
            <person name="Corre E."/>
            <person name="Pelletier E."/>
            <person name="Niang G."/>
            <person name="Scheremetjew M."/>
            <person name="Finn R."/>
            <person name="Kale V."/>
            <person name="Holt S."/>
            <person name="Cochrane G."/>
            <person name="Meng A."/>
            <person name="Brown T."/>
            <person name="Cohen L."/>
        </authorList>
    </citation>
    <scope>NUCLEOTIDE SEQUENCE</scope>
    <source>
        <strain evidence="10">CCMP1661</strain>
    </source>
</reference>
<sequence>MEAKNKQHHVVVLVLGDLGRSPRMQYHAMSLSKLENVKVSLVGYDGTKCIPQVEQNPNITKVFIPEFKGLSFMKAWKPTFILFAGLKCAWLGLGLLLTLLVRLPFGRPQLVLVQTPPAVPTTIIAWMVCVLRGCSLLIDWHNIGYTVMAHSHGKTHPLVKAYKWLERGVAGRAQAHFCVTRAMKTWLRSEFHLPTDAVHVLYDKPPAFFQPVAEKDRVELFRRLLQDPERKVLDKDTLFQRLAQGGGGSIDPVPHVVVSSTSWSADEDFGLLLHALERLDQENRLAIRPPLGLARPLVVFVTGKGPQKAYYEEKIRDLQLSGVEIHTLWLQAEDYPRLLGASDLGVCLHTSTSGLDLPMKVVDMFGAGLPVCAVGYKSLPELVQHGVNGLTFSDSGELAQHLADLLHQGGRKLSALRANVQHKQVRWEENWDNVAKQVMMDLVQQQSRLCCPIVMWLIIPSLVVFISCGFIVRLNDTSWTP</sequence>
<evidence type="ECO:0000256" key="3">
    <source>
        <dbReference type="ARBA" id="ARBA00022676"/>
    </source>
</evidence>
<dbReference type="SUPFAM" id="SSF53756">
    <property type="entry name" value="UDP-Glycosyltransferase/glycogen phosphorylase"/>
    <property type="match status" value="1"/>
</dbReference>
<evidence type="ECO:0000256" key="6">
    <source>
        <dbReference type="ARBA" id="ARBA00022824"/>
    </source>
</evidence>
<dbReference type="EMBL" id="HBHR01018801">
    <property type="protein sequence ID" value="CAD9870190.1"/>
    <property type="molecule type" value="Transcribed_RNA"/>
</dbReference>
<dbReference type="PANTHER" id="PTHR13036">
    <property type="entry name" value="BETA1,4 MANNOSYLTRANSFERASE"/>
    <property type="match status" value="1"/>
</dbReference>
<protein>
    <recommendedName>
        <fullName evidence="11">Chitobiosyldiphosphodolichol beta-mannosyltransferase</fullName>
    </recommendedName>
</protein>
<dbReference type="AlphaFoldDB" id="A0A7S2V3M1"/>
<keyword evidence="4" id="KW-0808">Transferase</keyword>
<feature type="transmembrane region" description="Helical" evidence="9">
    <location>
        <begin position="449"/>
        <end position="472"/>
    </location>
</feature>
<keyword evidence="3" id="KW-0328">Glycosyltransferase</keyword>
<keyword evidence="6" id="KW-0256">Endoplasmic reticulum</keyword>
<keyword evidence="5 9" id="KW-0812">Transmembrane</keyword>
<organism evidence="10">
    <name type="scientific">Fibrocapsa japonica</name>
    <dbReference type="NCBI Taxonomy" id="94617"/>
    <lineage>
        <taxon>Eukaryota</taxon>
        <taxon>Sar</taxon>
        <taxon>Stramenopiles</taxon>
        <taxon>Ochrophyta</taxon>
        <taxon>Raphidophyceae</taxon>
        <taxon>Chattonellales</taxon>
        <taxon>Chattonellaceae</taxon>
        <taxon>Fibrocapsa</taxon>
    </lineage>
</organism>
<evidence type="ECO:0000313" key="10">
    <source>
        <dbReference type="EMBL" id="CAD9870190.1"/>
    </source>
</evidence>
<dbReference type="Gene3D" id="3.40.50.2000">
    <property type="entry name" value="Glycogen Phosphorylase B"/>
    <property type="match status" value="1"/>
</dbReference>
<dbReference type="GO" id="GO:0000030">
    <property type="term" value="F:mannosyltransferase activity"/>
    <property type="evidence" value="ECO:0007669"/>
    <property type="project" value="InterPro"/>
</dbReference>
<keyword evidence="8 9" id="KW-0472">Membrane</keyword>
<evidence type="ECO:0000256" key="9">
    <source>
        <dbReference type="SAM" id="Phobius"/>
    </source>
</evidence>
<evidence type="ECO:0000256" key="4">
    <source>
        <dbReference type="ARBA" id="ARBA00022679"/>
    </source>
</evidence>
<evidence type="ECO:0008006" key="11">
    <source>
        <dbReference type="Google" id="ProtNLM"/>
    </source>
</evidence>